<dbReference type="InterPro" id="IPR050833">
    <property type="entry name" value="Poly_Biosynth_Transport"/>
</dbReference>
<accession>A0A1T4KKX7</accession>
<organism evidence="7 8">
    <name type="scientific">Eubacterium coprostanoligenes</name>
    <dbReference type="NCBI Taxonomy" id="290054"/>
    <lineage>
        <taxon>Bacteria</taxon>
        <taxon>Bacillati</taxon>
        <taxon>Bacillota</taxon>
        <taxon>Clostridia</taxon>
        <taxon>Eubacteriales</taxon>
        <taxon>Eubacteriaceae</taxon>
        <taxon>Eubacterium</taxon>
    </lineage>
</organism>
<dbReference type="EMBL" id="FUWW01000004">
    <property type="protein sequence ID" value="SJZ43051.1"/>
    <property type="molecule type" value="Genomic_DNA"/>
</dbReference>
<feature type="transmembrane region" description="Helical" evidence="6">
    <location>
        <begin position="350"/>
        <end position="372"/>
    </location>
</feature>
<evidence type="ECO:0000313" key="8">
    <source>
        <dbReference type="Proteomes" id="UP000190657"/>
    </source>
</evidence>
<keyword evidence="3 6" id="KW-0812">Transmembrane</keyword>
<feature type="transmembrane region" description="Helical" evidence="6">
    <location>
        <begin position="476"/>
        <end position="498"/>
    </location>
</feature>
<feature type="transmembrane region" description="Helical" evidence="6">
    <location>
        <begin position="31"/>
        <end position="55"/>
    </location>
</feature>
<dbReference type="PANTHER" id="PTHR30250">
    <property type="entry name" value="PST FAMILY PREDICTED COLANIC ACID TRANSPORTER"/>
    <property type="match status" value="1"/>
</dbReference>
<feature type="transmembrane region" description="Helical" evidence="6">
    <location>
        <begin position="440"/>
        <end position="464"/>
    </location>
</feature>
<sequence>MSTVIVKVIGAVYKIPLTAYIGGVGRGYFAYAYNLCLPVHAITMGAFPIALSKLVSTYNSKGDTQMVLSLKKGSLGLFTVVGAVGMFVLICVAKPYSDLIAHSPKALYTALVLAPSVLFSCMGASYRGYFEGFLNMIPTAVSQTIDALFKMIFGLLFAKYSMAYLFKEYLLSGKILGEFAINDEVALSLIYPYTSAFAMLGATLGAFVSLCFLCVYSKIHSTKINNPLQTKIANKELLMFSFPIMVSTGVQSVFQFLDTASIQIVLGKMNILALKNMFSQSLNIVSISDADLPTYVYGVLSASLDFKNLVPGVTMALGVSAVPAISRAFEQGSGERLSALVNSIYKYTSLLSLLGGALLYLCSEEILTLFYGKNSYDIVVSSVALVKYFALTVVLYSLAGTSVFAVQAIGCAKKSILPYAVSGVIRVILNFVLVSDEHLVLYGAVISGSVGYAVITVWNTVVLCKKAKIKFDFLRSIIFPACLFLLVVYLCNLIFSQISFPFSIIGMIIIKCSISVVLFCILCFLCGMLNFREFFCDQISKKVQVKP</sequence>
<evidence type="ECO:0000256" key="2">
    <source>
        <dbReference type="ARBA" id="ARBA00022475"/>
    </source>
</evidence>
<dbReference type="PANTHER" id="PTHR30250:SF21">
    <property type="entry name" value="LIPID II FLIPPASE MURJ"/>
    <property type="match status" value="1"/>
</dbReference>
<evidence type="ECO:0000256" key="3">
    <source>
        <dbReference type="ARBA" id="ARBA00022692"/>
    </source>
</evidence>
<dbReference type="Pfam" id="PF01943">
    <property type="entry name" value="Polysacc_synt"/>
    <property type="match status" value="1"/>
</dbReference>
<evidence type="ECO:0000256" key="5">
    <source>
        <dbReference type="ARBA" id="ARBA00023136"/>
    </source>
</evidence>
<reference evidence="7 8" key="1">
    <citation type="submission" date="2017-02" db="EMBL/GenBank/DDBJ databases">
        <authorList>
            <person name="Peterson S.W."/>
        </authorList>
    </citation>
    <scope>NUCLEOTIDE SEQUENCE [LARGE SCALE GENOMIC DNA]</scope>
    <source>
        <strain evidence="7 8">ATCC 51222</strain>
    </source>
</reference>
<dbReference type="STRING" id="290054.SAMN02745114_00518"/>
<feature type="transmembrane region" description="Helical" evidence="6">
    <location>
        <begin position="75"/>
        <end position="96"/>
    </location>
</feature>
<keyword evidence="8" id="KW-1185">Reference proteome</keyword>
<comment type="subcellular location">
    <subcellularLocation>
        <location evidence="1">Cell membrane</location>
        <topology evidence="1">Multi-pass membrane protein</topology>
    </subcellularLocation>
</comment>
<evidence type="ECO:0000256" key="6">
    <source>
        <dbReference type="SAM" id="Phobius"/>
    </source>
</evidence>
<feature type="transmembrane region" description="Helical" evidence="6">
    <location>
        <begin position="504"/>
        <end position="531"/>
    </location>
</feature>
<dbReference type="AlphaFoldDB" id="A0A1T4KKX7"/>
<feature type="transmembrane region" description="Helical" evidence="6">
    <location>
        <begin position="108"/>
        <end position="126"/>
    </location>
</feature>
<feature type="transmembrane region" description="Helical" evidence="6">
    <location>
        <begin position="147"/>
        <end position="166"/>
    </location>
</feature>
<name>A0A1T4KKX7_9FIRM</name>
<keyword evidence="2" id="KW-1003">Cell membrane</keyword>
<dbReference type="InterPro" id="IPR002797">
    <property type="entry name" value="Polysacc_synth"/>
</dbReference>
<feature type="transmembrane region" description="Helical" evidence="6">
    <location>
        <begin position="378"/>
        <end position="404"/>
    </location>
</feature>
<dbReference type="GO" id="GO:0005886">
    <property type="term" value="C:plasma membrane"/>
    <property type="evidence" value="ECO:0007669"/>
    <property type="project" value="UniProtKB-SubCell"/>
</dbReference>
<dbReference type="Proteomes" id="UP000190657">
    <property type="component" value="Unassembled WGS sequence"/>
</dbReference>
<keyword evidence="5 6" id="KW-0472">Membrane</keyword>
<evidence type="ECO:0000313" key="7">
    <source>
        <dbReference type="EMBL" id="SJZ43051.1"/>
    </source>
</evidence>
<proteinExistence type="predicted"/>
<feature type="transmembrane region" description="Helical" evidence="6">
    <location>
        <begin position="196"/>
        <end position="216"/>
    </location>
</feature>
<keyword evidence="4 6" id="KW-1133">Transmembrane helix</keyword>
<protein>
    <submittedName>
        <fullName evidence="7">Membrane protein involved in the export of O-antigen and teichoic acid</fullName>
    </submittedName>
</protein>
<feature type="transmembrane region" description="Helical" evidence="6">
    <location>
        <begin position="416"/>
        <end position="434"/>
    </location>
</feature>
<evidence type="ECO:0000256" key="1">
    <source>
        <dbReference type="ARBA" id="ARBA00004651"/>
    </source>
</evidence>
<gene>
    <name evidence="7" type="ORF">SAMN02745114_00518</name>
</gene>
<evidence type="ECO:0000256" key="4">
    <source>
        <dbReference type="ARBA" id="ARBA00022989"/>
    </source>
</evidence>